<name>A0ABP0M0U4_9DINO</name>
<reference evidence="3 4" key="1">
    <citation type="submission" date="2024-02" db="EMBL/GenBank/DDBJ databases">
        <authorList>
            <person name="Chen Y."/>
            <person name="Shah S."/>
            <person name="Dougan E. K."/>
            <person name="Thang M."/>
            <person name="Chan C."/>
        </authorList>
    </citation>
    <scope>NUCLEOTIDE SEQUENCE [LARGE SCALE GENOMIC DNA]</scope>
</reference>
<accession>A0ABP0M0U4</accession>
<feature type="region of interest" description="Disordered" evidence="1">
    <location>
        <begin position="134"/>
        <end position="199"/>
    </location>
</feature>
<organism evidence="3 4">
    <name type="scientific">Durusdinium trenchii</name>
    <dbReference type="NCBI Taxonomy" id="1381693"/>
    <lineage>
        <taxon>Eukaryota</taxon>
        <taxon>Sar</taxon>
        <taxon>Alveolata</taxon>
        <taxon>Dinophyceae</taxon>
        <taxon>Suessiales</taxon>
        <taxon>Symbiodiniaceae</taxon>
        <taxon>Durusdinium</taxon>
    </lineage>
</organism>
<evidence type="ECO:0000259" key="2">
    <source>
        <dbReference type="Pfam" id="PF25273"/>
    </source>
</evidence>
<feature type="compositionally biased region" description="Acidic residues" evidence="1">
    <location>
        <begin position="1600"/>
        <end position="1609"/>
    </location>
</feature>
<dbReference type="PROSITE" id="PS00141">
    <property type="entry name" value="ASP_PROTEASE"/>
    <property type="match status" value="1"/>
</dbReference>
<protein>
    <submittedName>
        <fullName evidence="3">Integrase catalytic domain-containing protein</fullName>
    </submittedName>
</protein>
<feature type="region of interest" description="Disordered" evidence="1">
    <location>
        <begin position="1596"/>
        <end position="1631"/>
    </location>
</feature>
<sequence length="1631" mass="183415">MSFRDQKDEPLIPTWDGEVAGWAEYSRRVRLCRAQTPSHKRYTLGPKLVLRLKGKAWEVASTVDHSQLEKTSGTPYLLKFLKAKLGRLPVPDVGQHLDELFVKSRRPVGMDLLSWCNQLRENYRRVQRALARTMTTKLEKGTQTDPTGTSPSTRTGSEPQRERPSPHPSAAAPVESGEPAGDTELDDEDGWSSPRSSTRSWRNDWWWNDWWIHGNWDWRSPSQYGSEYGYEEEPAVEWDEEDTRNFWVEKEDGAWGLVVNDLDDFETLTDDMVHWLTEDELAETFQVQSEPDESEAAWFSDGHYDWTWTDGDWMAYTTDGWVAYSDMKPWMDIDEVMLSDHALGKELHDLYVNFDQKVRSFKEAREAMHQKGKSRGYYPIHKGPIHYVATADEDSDTFDVVYMVEDETDSPPPTVPTVDLQRMILTANESDTTLDRMRFAVLDTGATETVGSLEAIEHIMSVMDQFQETLKLDLLDEEREKIGKAMVTETSSKKTNSKKGIDLSKYDWGRVEFTNPRDPRAVKGPCEGHHSVQPFGRGSLSGMNGHGVWLTCEWCALRVLYCPTYGAKATHRSAGPLSSDVKSKLNEMTDGEVTQNQLTTQALGLDAAEASALKKVEEIRRQKEQNLQKKGKGASKGKTKTQSPSTPTEPGHTSAIPPKKEVKRHNSVPAEVQEKSGDLATESTPSEEWSHVHQISELEIAMFPKYGRVATDEWGEMILTEYVPLWGLRNSDIPFTAVYIGLQDGLPLNWTNPKPGTVSKLEFKKLFPKFDYVLHVVGECQGIDECKDAVDLMPNETIQAQAISEWNPLAKKQLPLCQWLENHQGPEEQSRLKADHDSDSFEILDDDEECIVIVDPKSKEEVAFKLRMVVQKELTEFRGDEAAIAEVVKVRMELQSLDLHDADAKVVSMLRASHGTEMEDKRRSLARLPADFEGNAHVCLILDGMDRSKFKVPRSTSVISSKDFSAFGRPTLDCYGCLNHGRMAILFQTLPHIRKDSNFSCEVIAYNMHKLAEVADTRRMELVCQSDNCCREVKNNSVVRLLGLWAGCHKVARAELRQLRTGHSHEDIDALFGALTYHLEREFELHTDAAFLASLQTFLSDPLCRPNEPEKFALQVANELQLMYDNLPRKYLDKYRHERRNLHIYRAAAKFFAEGVPWETSLAIVKEAFDEWAGGLKMGAKRKSGDGAGKAGKALKIADGPKSSEFFKAFDDWSYCQPADLNKSGPAQLRPWQVPFSANCGLKGVACPDTWLRDRDLHCGFKTNADVLPGVEKLAISVQRADLGTCSTLYSTVTVISGKDNPMELVATNRGAAAQTLSRRYGVDAEDAKLKDDEEMVQKVQAMTLAHTEKKIQSDFAVYDAWLKLRQEWTQKQGLMDCKYLASRYAKGQHAVQEFMMQKHKYVSLDGGVSNAQADFIAFQSSVLGKESSQNVNQVTLVVIDATVMPGRAVAIDEACDFCKCMCNAGAETAAFVFQPVIHQSTDRSAIIVAKRNLEDKLMALIIQLCCSNAEGEPSKTQDHVSAGFHAAKWMARAEMGTTIPWLLETDYQLLVIIDPSTSARSYKCLADAACDIEAARAEIEKKVSKADVQAMVVVQNENENLENPDEPGPELGEGEKEEFCEADQEIENVD</sequence>
<evidence type="ECO:0000313" key="3">
    <source>
        <dbReference type="EMBL" id="CAK9044616.1"/>
    </source>
</evidence>
<dbReference type="PANTHER" id="PTHR33153">
    <property type="entry name" value="MYND-TYPE DOMAIN-CONTAINING PROTEIN"/>
    <property type="match status" value="1"/>
</dbReference>
<proteinExistence type="predicted"/>
<feature type="region of interest" description="Disordered" evidence="1">
    <location>
        <begin position="623"/>
        <end position="690"/>
    </location>
</feature>
<keyword evidence="4" id="KW-1185">Reference proteome</keyword>
<feature type="compositionally biased region" description="Low complexity" evidence="1">
    <location>
        <begin position="144"/>
        <end position="158"/>
    </location>
</feature>
<feature type="compositionally biased region" description="Basic residues" evidence="1">
    <location>
        <begin position="629"/>
        <end position="639"/>
    </location>
</feature>
<comment type="caution">
    <text evidence="3">The sequence shown here is derived from an EMBL/GenBank/DDBJ whole genome shotgun (WGS) entry which is preliminary data.</text>
</comment>
<evidence type="ECO:0000313" key="4">
    <source>
        <dbReference type="Proteomes" id="UP001642464"/>
    </source>
</evidence>
<feature type="compositionally biased region" description="Acidic residues" evidence="1">
    <location>
        <begin position="1621"/>
        <end position="1631"/>
    </location>
</feature>
<feature type="domain" description="DUF7869" evidence="2">
    <location>
        <begin position="975"/>
        <end position="1096"/>
    </location>
</feature>
<dbReference type="Proteomes" id="UP001642464">
    <property type="component" value="Unassembled WGS sequence"/>
</dbReference>
<dbReference type="Pfam" id="PF25273">
    <property type="entry name" value="DUF7869"/>
    <property type="match status" value="1"/>
</dbReference>
<feature type="compositionally biased region" description="Acidic residues" evidence="1">
    <location>
        <begin position="181"/>
        <end position="190"/>
    </location>
</feature>
<evidence type="ECO:0000256" key="1">
    <source>
        <dbReference type="SAM" id="MobiDB-lite"/>
    </source>
</evidence>
<dbReference type="InterPro" id="IPR001969">
    <property type="entry name" value="Aspartic_peptidase_AS"/>
</dbReference>
<dbReference type="PANTHER" id="PTHR33153:SF3">
    <property type="entry name" value="TRAFFICKING PROTEIN PARTICLE COMPLEX SUBUNIT 11 DOMAIN-CONTAINING PROTEIN"/>
    <property type="match status" value="1"/>
</dbReference>
<gene>
    <name evidence="3" type="ORF">SCF082_LOCUS25325</name>
</gene>
<dbReference type="InterPro" id="IPR057191">
    <property type="entry name" value="DUF7869"/>
</dbReference>
<dbReference type="EMBL" id="CAXAMM010018892">
    <property type="protein sequence ID" value="CAK9044616.1"/>
    <property type="molecule type" value="Genomic_DNA"/>
</dbReference>